<evidence type="ECO:0000313" key="11">
    <source>
        <dbReference type="Proteomes" id="UP000184111"/>
    </source>
</evidence>
<keyword evidence="3" id="KW-0547">Nucleotide-binding</keyword>
<dbReference type="GO" id="GO:0016773">
    <property type="term" value="F:phosphotransferase activity, alcohol group as acceptor"/>
    <property type="evidence" value="ECO:0007669"/>
    <property type="project" value="InterPro"/>
</dbReference>
<feature type="active site" description="Proton acceptor" evidence="7">
    <location>
        <position position="173"/>
    </location>
</feature>
<dbReference type="CDD" id="cd05150">
    <property type="entry name" value="APH"/>
    <property type="match status" value="1"/>
</dbReference>
<evidence type="ECO:0000256" key="5">
    <source>
        <dbReference type="ARBA" id="ARBA00022840"/>
    </source>
</evidence>
<dbReference type="GO" id="GO:0046872">
    <property type="term" value="F:metal ion binding"/>
    <property type="evidence" value="ECO:0007669"/>
    <property type="project" value="UniProtKB-KW"/>
</dbReference>
<feature type="binding site" evidence="8">
    <location>
        <position position="178"/>
    </location>
    <ligand>
        <name>Mg(2+)</name>
        <dbReference type="ChEBI" id="CHEBI:18420"/>
    </ligand>
</feature>
<feature type="binding site" evidence="8">
    <location>
        <position position="192"/>
    </location>
    <ligand>
        <name>Mg(2+)</name>
        <dbReference type="ChEBI" id="CHEBI:18420"/>
    </ligand>
</feature>
<dbReference type="Proteomes" id="UP000184111">
    <property type="component" value="Unassembled WGS sequence"/>
</dbReference>
<dbReference type="STRING" id="310782.SAMN05216499_105336"/>
<dbReference type="PIRSF" id="PIRSF000706">
    <property type="entry name" value="Kanamycin_kin"/>
    <property type="match status" value="1"/>
</dbReference>
<comment type="similarity">
    <text evidence="1">Belongs to the aminoglycoside phosphotransferase family.</text>
</comment>
<keyword evidence="8" id="KW-0479">Metal-binding</keyword>
<keyword evidence="5" id="KW-0067">ATP-binding</keyword>
<dbReference type="GO" id="GO:0005524">
    <property type="term" value="F:ATP binding"/>
    <property type="evidence" value="ECO:0007669"/>
    <property type="project" value="UniProtKB-KW"/>
</dbReference>
<keyword evidence="6" id="KW-0046">Antibiotic resistance</keyword>
<evidence type="ECO:0000256" key="6">
    <source>
        <dbReference type="ARBA" id="ARBA00023251"/>
    </source>
</evidence>
<evidence type="ECO:0000313" key="10">
    <source>
        <dbReference type="EMBL" id="SHL70178.1"/>
    </source>
</evidence>
<proteinExistence type="inferred from homology"/>
<evidence type="ECO:0000256" key="8">
    <source>
        <dbReference type="PIRSR" id="PIRSR000706-2"/>
    </source>
</evidence>
<dbReference type="InterPro" id="IPR051678">
    <property type="entry name" value="AGP_Transferase"/>
</dbReference>
<evidence type="ECO:0000256" key="7">
    <source>
        <dbReference type="PIRSR" id="PIRSR000706-1"/>
    </source>
</evidence>
<dbReference type="InterPro" id="IPR024165">
    <property type="entry name" value="Kan/Strep_kinase"/>
</dbReference>
<dbReference type="Gene3D" id="3.30.200.20">
    <property type="entry name" value="Phosphorylase Kinase, domain 1"/>
    <property type="match status" value="1"/>
</dbReference>
<accession>A0A1M7CS78</accession>
<reference evidence="10 11" key="1">
    <citation type="submission" date="2016-11" db="EMBL/GenBank/DDBJ databases">
        <authorList>
            <person name="Jaros S."/>
            <person name="Januszkiewicz K."/>
            <person name="Wedrychowicz H."/>
        </authorList>
    </citation>
    <scope>NUCLEOTIDE SEQUENCE [LARGE SCALE GENOMIC DNA]</scope>
    <source>
        <strain evidence="10 11">CGMCC 4.2025</strain>
    </source>
</reference>
<evidence type="ECO:0000256" key="4">
    <source>
        <dbReference type="ARBA" id="ARBA00022777"/>
    </source>
</evidence>
<name>A0A1M7CS78_9ACTN</name>
<dbReference type="AlphaFoldDB" id="A0A1M7CS78"/>
<dbReference type="GO" id="GO:0046677">
    <property type="term" value="P:response to antibiotic"/>
    <property type="evidence" value="ECO:0007669"/>
    <property type="project" value="UniProtKB-KW"/>
</dbReference>
<dbReference type="RefSeq" id="WP_073496787.1">
    <property type="nucleotide sequence ID" value="NZ_FRBI01000005.1"/>
</dbReference>
<feature type="domain" description="Aminoglycoside phosphotransferase" evidence="9">
    <location>
        <begin position="164"/>
        <end position="240"/>
    </location>
</feature>
<keyword evidence="11" id="KW-1185">Reference proteome</keyword>
<dbReference type="InterPro" id="IPR011009">
    <property type="entry name" value="Kinase-like_dom_sf"/>
</dbReference>
<dbReference type="EMBL" id="FRBI01000005">
    <property type="protein sequence ID" value="SHL70178.1"/>
    <property type="molecule type" value="Genomic_DNA"/>
</dbReference>
<evidence type="ECO:0000256" key="2">
    <source>
        <dbReference type="ARBA" id="ARBA00022679"/>
    </source>
</evidence>
<sequence length="248" mass="26369">MDYSGPPQGDVPVPAPIAAFAGGRPVLPVWVNRSGGVTFQLGQGGGRLFAKWAPAGSGLDLGAEAARLRWAADFTPVPRVVDHGLEGAGRGEWLVTVGLPGDSAVSARWRADPKTTVRALGKGLRALHDRLPVEDCPFEWSVERRVAEARAEGEPVPSMPPPPVDRLVVCHGDACSPNTLLAEDGSWSAHVDLGALGVADRWADLAVGAWSVGVNYGSAWEEAYYDAYGIAPDPERIAFYRRLGRATR</sequence>
<gene>
    <name evidence="10" type="ORF">SAMN05216499_105336</name>
</gene>
<dbReference type="Gene3D" id="3.90.1200.10">
    <property type="match status" value="2"/>
</dbReference>
<evidence type="ECO:0000259" key="9">
    <source>
        <dbReference type="Pfam" id="PF01636"/>
    </source>
</evidence>
<organism evidence="10 11">
    <name type="scientific">Actinacidiphila paucisporea</name>
    <dbReference type="NCBI Taxonomy" id="310782"/>
    <lineage>
        <taxon>Bacteria</taxon>
        <taxon>Bacillati</taxon>
        <taxon>Actinomycetota</taxon>
        <taxon>Actinomycetes</taxon>
        <taxon>Kitasatosporales</taxon>
        <taxon>Streptomycetaceae</taxon>
        <taxon>Actinacidiphila</taxon>
    </lineage>
</organism>
<dbReference type="PANTHER" id="PTHR21310">
    <property type="entry name" value="AMINOGLYCOSIDE PHOSPHOTRANSFERASE-RELATED-RELATED"/>
    <property type="match status" value="1"/>
</dbReference>
<keyword evidence="8" id="KW-0460">Magnesium</keyword>
<dbReference type="SUPFAM" id="SSF56112">
    <property type="entry name" value="Protein kinase-like (PK-like)"/>
    <property type="match status" value="1"/>
</dbReference>
<dbReference type="OrthoDB" id="3806873at2"/>
<evidence type="ECO:0000256" key="1">
    <source>
        <dbReference type="ARBA" id="ARBA00006219"/>
    </source>
</evidence>
<dbReference type="PANTHER" id="PTHR21310:SF41">
    <property type="entry name" value="3'-PHOSPHOTRANSFERASE, PUTATIVE-RELATED"/>
    <property type="match status" value="1"/>
</dbReference>
<keyword evidence="2" id="KW-0808">Transferase</keyword>
<dbReference type="GO" id="GO:0016301">
    <property type="term" value="F:kinase activity"/>
    <property type="evidence" value="ECO:0007669"/>
    <property type="project" value="UniProtKB-KW"/>
</dbReference>
<evidence type="ECO:0000256" key="3">
    <source>
        <dbReference type="ARBA" id="ARBA00022741"/>
    </source>
</evidence>
<protein>
    <submittedName>
        <fullName evidence="10">Kanamycin kinase</fullName>
    </submittedName>
</protein>
<dbReference type="Pfam" id="PF01636">
    <property type="entry name" value="APH"/>
    <property type="match status" value="2"/>
</dbReference>
<dbReference type="InterPro" id="IPR002575">
    <property type="entry name" value="Aminoglycoside_PTrfase"/>
</dbReference>
<keyword evidence="4 10" id="KW-0418">Kinase</keyword>
<feature type="domain" description="Aminoglycoside phosphotransferase" evidence="9">
    <location>
        <begin position="38"/>
        <end position="151"/>
    </location>
</feature>